<feature type="binding site" evidence="10">
    <location>
        <position position="118"/>
    </location>
    <ligand>
        <name>Mn(2+)</name>
        <dbReference type="ChEBI" id="CHEBI:29035"/>
    </ligand>
</feature>
<feature type="binding site" evidence="10">
    <location>
        <position position="30"/>
    </location>
    <ligand>
        <name>Mn(2+)</name>
        <dbReference type="ChEBI" id="CHEBI:29035"/>
    </ligand>
</feature>
<evidence type="ECO:0000256" key="5">
    <source>
        <dbReference type="ARBA" id="ARBA00022723"/>
    </source>
</evidence>
<feature type="binding site" evidence="10">
    <location>
        <position position="116"/>
    </location>
    <ligand>
        <name>Mn(2+)</name>
        <dbReference type="ChEBI" id="CHEBI:29035"/>
    </ligand>
</feature>
<comment type="cofactor">
    <cofactor evidence="10">
        <name>Mg(2+)</name>
        <dbReference type="ChEBI" id="CHEBI:18420"/>
    </cofactor>
    <text evidence="10">Binds 1 Mg(2+) ion per subunit. The magnesium ion binds only when substrate is bound.</text>
</comment>
<comment type="pathway">
    <text evidence="1 10">Isoprenoid biosynthesis; dimethylallyl diphosphate biosynthesis; dimethylallyl diphosphate from isopentenyl diphosphate: step 1/1.</text>
</comment>
<dbReference type="PIRSF" id="PIRSF018427">
    <property type="entry name" value="Isopntndiph_ism"/>
    <property type="match status" value="1"/>
</dbReference>
<dbReference type="CDD" id="cd02885">
    <property type="entry name" value="NUDIX_IPP_Isomerase"/>
    <property type="match status" value="1"/>
</dbReference>
<comment type="caution">
    <text evidence="13">The sequence shown here is derived from an EMBL/GenBank/DDBJ whole genome shotgun (WGS) entry which is preliminary data.</text>
</comment>
<evidence type="ECO:0000256" key="1">
    <source>
        <dbReference type="ARBA" id="ARBA00004826"/>
    </source>
</evidence>
<dbReference type="InterPro" id="IPR056375">
    <property type="entry name" value="Idi_bact"/>
</dbReference>
<reference evidence="13 14" key="1">
    <citation type="submission" date="2017-08" db="EMBL/GenBank/DDBJ databases">
        <authorList>
            <person name="Chaillou S."/>
        </authorList>
    </citation>
    <scope>NUCLEOTIDE SEQUENCE [LARGE SCALE GENOMIC DNA]</scope>
    <source>
        <strain evidence="13 14">MFPA15A1205</strain>
    </source>
</reference>
<dbReference type="GO" id="GO:0005737">
    <property type="term" value="C:cytoplasm"/>
    <property type="evidence" value="ECO:0007669"/>
    <property type="project" value="UniProtKB-SubCell"/>
</dbReference>
<dbReference type="PROSITE" id="PS51462">
    <property type="entry name" value="NUDIX"/>
    <property type="match status" value="1"/>
</dbReference>
<feature type="active site" evidence="10 11">
    <location>
        <position position="71"/>
    </location>
</feature>
<evidence type="ECO:0000256" key="11">
    <source>
        <dbReference type="PIRSR" id="PIRSR018427-1"/>
    </source>
</evidence>
<comment type="function">
    <text evidence="10">Catalyzes the 1,3-allylic rearrangement of the homoallylic substrate isopentenyl (IPP) to its highly electrophilic allylic isomer, dimethylallyl diphosphate (DMAPP).</text>
</comment>
<comment type="similarity">
    <text evidence="2 10">Belongs to the IPP isomerase type 1 family.</text>
</comment>
<evidence type="ECO:0000256" key="9">
    <source>
        <dbReference type="ARBA" id="ARBA00023235"/>
    </source>
</evidence>
<evidence type="ECO:0000313" key="14">
    <source>
        <dbReference type="Proteomes" id="UP000219564"/>
    </source>
</evidence>
<comment type="cofactor">
    <cofactor evidence="10">
        <name>Mn(2+)</name>
        <dbReference type="ChEBI" id="CHEBI:29035"/>
    </cofactor>
    <text evidence="10">Binds 1 Mn(2+) ion per subunit.</text>
</comment>
<evidence type="ECO:0000256" key="2">
    <source>
        <dbReference type="ARBA" id="ARBA00007579"/>
    </source>
</evidence>
<dbReference type="PANTHER" id="PTHR10885">
    <property type="entry name" value="ISOPENTENYL-DIPHOSPHATE DELTA-ISOMERASE"/>
    <property type="match status" value="1"/>
</dbReference>
<keyword evidence="5 10" id="KW-0479">Metal-binding</keyword>
<name>A0AAX2HAM5_9PSED</name>
<feature type="domain" description="Nudix hydrolase" evidence="12">
    <location>
        <begin position="34"/>
        <end position="166"/>
    </location>
</feature>
<keyword evidence="7 10" id="KW-0464">Manganese</keyword>
<dbReference type="Gene3D" id="3.90.79.10">
    <property type="entry name" value="Nucleoside Triphosphate Pyrophosphohydrolase"/>
    <property type="match status" value="1"/>
</dbReference>
<dbReference type="PANTHER" id="PTHR10885:SF0">
    <property type="entry name" value="ISOPENTENYL-DIPHOSPHATE DELTA-ISOMERASE"/>
    <property type="match status" value="1"/>
</dbReference>
<comment type="subcellular location">
    <subcellularLocation>
        <location evidence="10">Cytoplasm</location>
    </subcellularLocation>
</comment>
<dbReference type="SUPFAM" id="SSF55811">
    <property type="entry name" value="Nudix"/>
    <property type="match status" value="1"/>
</dbReference>
<keyword evidence="4 10" id="KW-0963">Cytoplasm</keyword>
<dbReference type="InterPro" id="IPR015797">
    <property type="entry name" value="NUDIX_hydrolase-like_dom_sf"/>
</dbReference>
<evidence type="ECO:0000256" key="8">
    <source>
        <dbReference type="ARBA" id="ARBA00023229"/>
    </source>
</evidence>
<dbReference type="InterPro" id="IPR000086">
    <property type="entry name" value="NUDIX_hydrolase_dom"/>
</dbReference>
<dbReference type="GO" id="GO:0009240">
    <property type="term" value="P:isopentenyl diphosphate biosynthetic process"/>
    <property type="evidence" value="ECO:0007669"/>
    <property type="project" value="TreeGrafter"/>
</dbReference>
<evidence type="ECO:0000256" key="3">
    <source>
        <dbReference type="ARBA" id="ARBA00012057"/>
    </source>
</evidence>
<dbReference type="RefSeq" id="WP_257016785.1">
    <property type="nucleotide sequence ID" value="NZ_OBKZ01000025.1"/>
</dbReference>
<keyword evidence="8 10" id="KW-0414">Isoprene biosynthesis</keyword>
<dbReference type="Proteomes" id="UP000219564">
    <property type="component" value="Unassembled WGS sequence"/>
</dbReference>
<dbReference type="EMBL" id="OBKZ01000025">
    <property type="protein sequence ID" value="SOB53295.1"/>
    <property type="molecule type" value="Genomic_DNA"/>
</dbReference>
<protein>
    <recommendedName>
        <fullName evidence="3 10">Isopentenyl-diphosphate Delta-isomerase</fullName>
        <shortName evidence="10">IPP isomerase</shortName>
        <ecNumber evidence="3 10">5.3.3.2</ecNumber>
    </recommendedName>
    <alternativeName>
        <fullName evidence="10">IPP:DMAPP isomerase</fullName>
    </alternativeName>
    <alternativeName>
        <fullName evidence="10">Isopentenyl pyrophosphate isomerase</fullName>
    </alternativeName>
</protein>
<evidence type="ECO:0000256" key="10">
    <source>
        <dbReference type="HAMAP-Rule" id="MF_00202"/>
    </source>
</evidence>
<comment type="catalytic activity">
    <reaction evidence="10">
        <text>isopentenyl diphosphate = dimethylallyl diphosphate</text>
        <dbReference type="Rhea" id="RHEA:23284"/>
        <dbReference type="ChEBI" id="CHEBI:57623"/>
        <dbReference type="ChEBI" id="CHEBI:128769"/>
        <dbReference type="EC" id="5.3.3.2"/>
    </reaction>
</comment>
<accession>A0AAX2HAM5</accession>
<evidence type="ECO:0000313" key="13">
    <source>
        <dbReference type="EMBL" id="SOB53295.1"/>
    </source>
</evidence>
<proteinExistence type="inferred from homology"/>
<evidence type="ECO:0000256" key="7">
    <source>
        <dbReference type="ARBA" id="ARBA00023211"/>
    </source>
</evidence>
<feature type="binding site" evidence="10">
    <location>
        <position position="73"/>
    </location>
    <ligand>
        <name>Mn(2+)</name>
        <dbReference type="ChEBI" id="CHEBI:29035"/>
    </ligand>
</feature>
<dbReference type="NCBIfam" id="TIGR02150">
    <property type="entry name" value="IPP_isom_1"/>
    <property type="match status" value="1"/>
</dbReference>
<dbReference type="Pfam" id="PF00293">
    <property type="entry name" value="NUDIX"/>
    <property type="match status" value="1"/>
</dbReference>
<dbReference type="HAMAP" id="MF_00202">
    <property type="entry name" value="Idi"/>
    <property type="match status" value="1"/>
</dbReference>
<dbReference type="NCBIfam" id="NF002995">
    <property type="entry name" value="PRK03759.1"/>
    <property type="match status" value="1"/>
</dbReference>
<sequence length="192" mass="21281">MNMPSSPEETLILVDAQDRAIGTGLKMPVHREGLLHRAFSIFVFNARGELMLQQRATGKYHSGGLWTNTCCGHPRPGESTLSAARRRLQEEMGFTCSLYAAGTLTYQAQVSNDLIEHEFDHLYVGRFDGPPHPDPAEAQDWKWVDTSVLAAQLTHQPHAFTAWFHAILEQPGAHLDTLKARALAGLPDNNTP</sequence>
<organism evidence="13 14">
    <name type="scientific">Pseudomonas lundensis</name>
    <dbReference type="NCBI Taxonomy" id="86185"/>
    <lineage>
        <taxon>Bacteria</taxon>
        <taxon>Pseudomonadati</taxon>
        <taxon>Pseudomonadota</taxon>
        <taxon>Gammaproteobacteria</taxon>
        <taxon>Pseudomonadales</taxon>
        <taxon>Pseudomonadaceae</taxon>
        <taxon>Pseudomonas</taxon>
    </lineage>
</organism>
<dbReference type="GO" id="GO:0046872">
    <property type="term" value="F:metal ion binding"/>
    <property type="evidence" value="ECO:0007669"/>
    <property type="project" value="UniProtKB-KW"/>
</dbReference>
<gene>
    <name evidence="10 13" type="primary">idi</name>
    <name evidence="13" type="ORF">PLUA15_310050</name>
</gene>
<dbReference type="GO" id="GO:0004452">
    <property type="term" value="F:isopentenyl-diphosphate delta-isomerase activity"/>
    <property type="evidence" value="ECO:0007669"/>
    <property type="project" value="UniProtKB-UniRule"/>
</dbReference>
<dbReference type="EC" id="5.3.3.2" evidence="3 10"/>
<keyword evidence="9 10" id="KW-0413">Isomerase</keyword>
<dbReference type="GO" id="GO:0050992">
    <property type="term" value="P:dimethylallyl diphosphate biosynthetic process"/>
    <property type="evidence" value="ECO:0007669"/>
    <property type="project" value="UniProtKB-UniRule"/>
</dbReference>
<dbReference type="InterPro" id="IPR011876">
    <property type="entry name" value="IsopentenylPP_isomerase_typ1"/>
</dbReference>
<feature type="binding site" evidence="10">
    <location>
        <position position="36"/>
    </location>
    <ligand>
        <name>Mn(2+)</name>
        <dbReference type="ChEBI" id="CHEBI:29035"/>
    </ligand>
</feature>
<keyword evidence="6 10" id="KW-0460">Magnesium</keyword>
<evidence type="ECO:0000259" key="12">
    <source>
        <dbReference type="PROSITE" id="PS51462"/>
    </source>
</evidence>
<feature type="binding site" evidence="10">
    <location>
        <position position="91"/>
    </location>
    <ligand>
        <name>Mg(2+)</name>
        <dbReference type="ChEBI" id="CHEBI:18420"/>
    </ligand>
</feature>
<evidence type="ECO:0000256" key="4">
    <source>
        <dbReference type="ARBA" id="ARBA00022490"/>
    </source>
</evidence>
<feature type="active site" evidence="10 11">
    <location>
        <position position="118"/>
    </location>
</feature>
<evidence type="ECO:0000256" key="6">
    <source>
        <dbReference type="ARBA" id="ARBA00022842"/>
    </source>
</evidence>
<dbReference type="AlphaFoldDB" id="A0AAX2HAM5"/>